<feature type="chain" id="PRO_5043797967" description="DUF7622 domain-containing protein" evidence="1">
    <location>
        <begin position="16"/>
        <end position="334"/>
    </location>
</feature>
<dbReference type="Proteomes" id="UP001432322">
    <property type="component" value="Unassembled WGS sequence"/>
</dbReference>
<sequence>MIYLLLLLFLPLSEGIRCIDCTYNGTSKVCNADCVGDVCGVWKWNDKGKEFIRQGCISGLSQVKIGCRTNQIGASLCICNDFDRCNSPHRSVSTVPTLPVVRLPSVDCVSLLHLHPTIKQIDDSPLQIESSHARCHSDYCHFTRTESSVQSTMGNLSISLCSPHPQFEFDVRIHSSSFLRGLPTNFCYRLKASRHSTETDCVCSTKYCNRKLVKPIAEGPVQCYTVDGTMESDKVDSNPLCHGDICFIRQSEDGRFSKGCLSMHPMGNDRYRINPGNRSIFGEKQWYCNQQLCNLSLDRLIRSMNRKEFNRMPLVVNGEKSRTMIISLLFIGIF</sequence>
<evidence type="ECO:0000259" key="2">
    <source>
        <dbReference type="Pfam" id="PF24602"/>
    </source>
</evidence>
<evidence type="ECO:0000313" key="4">
    <source>
        <dbReference type="Proteomes" id="UP001432322"/>
    </source>
</evidence>
<accession>A0AAV5UWJ5</accession>
<dbReference type="PANTHER" id="PTHR37433:SF20">
    <property type="entry name" value="ACTIVIN_RECP DOMAIN-CONTAINING PROTEIN"/>
    <property type="match status" value="1"/>
</dbReference>
<dbReference type="Pfam" id="PF24602">
    <property type="entry name" value="DUF7622"/>
    <property type="match status" value="1"/>
</dbReference>
<keyword evidence="4" id="KW-1185">Reference proteome</keyword>
<organism evidence="3 4">
    <name type="scientific">Pristionchus fissidentatus</name>
    <dbReference type="NCBI Taxonomy" id="1538716"/>
    <lineage>
        <taxon>Eukaryota</taxon>
        <taxon>Metazoa</taxon>
        <taxon>Ecdysozoa</taxon>
        <taxon>Nematoda</taxon>
        <taxon>Chromadorea</taxon>
        <taxon>Rhabditida</taxon>
        <taxon>Rhabditina</taxon>
        <taxon>Diplogasteromorpha</taxon>
        <taxon>Diplogasteroidea</taxon>
        <taxon>Neodiplogasteridae</taxon>
        <taxon>Pristionchus</taxon>
    </lineage>
</organism>
<dbReference type="AlphaFoldDB" id="A0AAV5UWJ5"/>
<gene>
    <name evidence="3" type="ORF">PFISCL1PPCAC_2415</name>
</gene>
<dbReference type="PANTHER" id="PTHR37433">
    <property type="entry name" value="PROTEIN CBG25136-RELATED"/>
    <property type="match status" value="1"/>
</dbReference>
<dbReference type="InterPro" id="IPR056039">
    <property type="entry name" value="DUF7622"/>
</dbReference>
<feature type="domain" description="DUF7622" evidence="2">
    <location>
        <begin position="218"/>
        <end position="297"/>
    </location>
</feature>
<protein>
    <recommendedName>
        <fullName evidence="2">DUF7622 domain-containing protein</fullName>
    </recommendedName>
</protein>
<keyword evidence="1" id="KW-0732">Signal</keyword>
<dbReference type="EMBL" id="BTSY01000001">
    <property type="protein sequence ID" value="GMT11118.1"/>
    <property type="molecule type" value="Genomic_DNA"/>
</dbReference>
<comment type="caution">
    <text evidence="3">The sequence shown here is derived from an EMBL/GenBank/DDBJ whole genome shotgun (WGS) entry which is preliminary data.</text>
</comment>
<reference evidence="3" key="1">
    <citation type="submission" date="2023-10" db="EMBL/GenBank/DDBJ databases">
        <title>Genome assembly of Pristionchus species.</title>
        <authorList>
            <person name="Yoshida K."/>
            <person name="Sommer R.J."/>
        </authorList>
    </citation>
    <scope>NUCLEOTIDE SEQUENCE</scope>
    <source>
        <strain evidence="3">RS5133</strain>
    </source>
</reference>
<evidence type="ECO:0000313" key="3">
    <source>
        <dbReference type="EMBL" id="GMT11118.1"/>
    </source>
</evidence>
<evidence type="ECO:0000256" key="1">
    <source>
        <dbReference type="SAM" id="SignalP"/>
    </source>
</evidence>
<name>A0AAV5UWJ5_9BILA</name>
<feature type="signal peptide" evidence="1">
    <location>
        <begin position="1"/>
        <end position="15"/>
    </location>
</feature>
<proteinExistence type="predicted"/>
<feature type="non-terminal residue" evidence="3">
    <location>
        <position position="334"/>
    </location>
</feature>